<evidence type="ECO:0008006" key="4">
    <source>
        <dbReference type="Google" id="ProtNLM"/>
    </source>
</evidence>
<dbReference type="NCBIfam" id="TIGR04186">
    <property type="entry name" value="GRASP_targ"/>
    <property type="match status" value="1"/>
</dbReference>
<dbReference type="STRING" id="161355.PS9374_04162"/>
<proteinExistence type="predicted"/>
<name>A0A171DHF1_9ACTN</name>
<dbReference type="AlphaFoldDB" id="A0A171DHF1"/>
<reference evidence="3" key="2">
    <citation type="submission" date="2016-04" db="EMBL/GenBank/DDBJ databases">
        <title>Planomonospora sphaerica JCM9374 whole genome shotgun sequence.</title>
        <authorList>
            <person name="Suzuki T."/>
            <person name="Dohra H."/>
            <person name="Kodani S."/>
        </authorList>
    </citation>
    <scope>NUCLEOTIDE SEQUENCE [LARGE SCALE GENOMIC DNA]</scope>
    <source>
        <strain evidence="3">JCM 9374</strain>
    </source>
</reference>
<dbReference type="OrthoDB" id="3481930at2"/>
<keyword evidence="3" id="KW-1185">Reference proteome</keyword>
<accession>A0A171DHF1</accession>
<dbReference type="RefSeq" id="WP_084008588.1">
    <property type="nucleotide sequence ID" value="NZ_BDCX01000010.1"/>
</dbReference>
<protein>
    <recommendedName>
        <fullName evidence="4">ATP-grasp-modified RiPP</fullName>
    </recommendedName>
</protein>
<feature type="region of interest" description="Disordered" evidence="1">
    <location>
        <begin position="34"/>
        <end position="84"/>
    </location>
</feature>
<evidence type="ECO:0000256" key="1">
    <source>
        <dbReference type="SAM" id="MobiDB-lite"/>
    </source>
</evidence>
<reference evidence="2 3" key="1">
    <citation type="journal article" date="2016" name="Genome Announc.">
        <title>Draft Genome Sequence of Planomonospora sphaerica JCM9374, a Rare Actinomycete.</title>
        <authorList>
            <person name="Dohra H."/>
            <person name="Suzuki T."/>
            <person name="Inoue Y."/>
            <person name="Kodani S."/>
        </authorList>
    </citation>
    <scope>NUCLEOTIDE SEQUENCE [LARGE SCALE GENOMIC DNA]</scope>
    <source>
        <strain evidence="2 3">JCM 9374</strain>
    </source>
</reference>
<dbReference type="EMBL" id="BDCX01000010">
    <property type="protein sequence ID" value="GAT68497.1"/>
    <property type="molecule type" value="Genomic_DNA"/>
</dbReference>
<dbReference type="Proteomes" id="UP000077701">
    <property type="component" value="Unassembled WGS sequence"/>
</dbReference>
<dbReference type="InterPro" id="IPR026496">
    <property type="entry name" value="GRASP_targ"/>
</dbReference>
<evidence type="ECO:0000313" key="2">
    <source>
        <dbReference type="EMBL" id="GAT68497.1"/>
    </source>
</evidence>
<dbReference type="Pfam" id="PF14408">
    <property type="entry name" value="Actino_peptide"/>
    <property type="match status" value="1"/>
</dbReference>
<comment type="caution">
    <text evidence="2">The sequence shown here is derived from an EMBL/GenBank/DDBJ whole genome shotgun (WGS) entry which is preliminary data.</text>
</comment>
<evidence type="ECO:0000313" key="3">
    <source>
        <dbReference type="Proteomes" id="UP000077701"/>
    </source>
</evidence>
<sequence length="84" mass="8652">MTVTTPWALARMTPYPLADPTPVAEVRLDPVSQRAVHIGPGGSPIEAGKHGTNKQTSRSLATGGGDGKSPTSSDDTASTDYDSD</sequence>
<organism evidence="2 3">
    <name type="scientific">Planomonospora sphaerica</name>
    <dbReference type="NCBI Taxonomy" id="161355"/>
    <lineage>
        <taxon>Bacteria</taxon>
        <taxon>Bacillati</taxon>
        <taxon>Actinomycetota</taxon>
        <taxon>Actinomycetes</taxon>
        <taxon>Streptosporangiales</taxon>
        <taxon>Streptosporangiaceae</taxon>
        <taxon>Planomonospora</taxon>
    </lineage>
</organism>
<feature type="compositionally biased region" description="Low complexity" evidence="1">
    <location>
        <begin position="69"/>
        <end position="84"/>
    </location>
</feature>
<dbReference type="InterPro" id="IPR025843">
    <property type="entry name" value="Actino_peptide"/>
</dbReference>
<gene>
    <name evidence="2" type="ORF">PS9374_04162</name>
</gene>